<accession>A0A139R7X7</accession>
<dbReference type="AlphaFoldDB" id="A0A139R7X7"/>
<organism evidence="1 2">
    <name type="scientific">Streptococcus mitis</name>
    <dbReference type="NCBI Taxonomy" id="28037"/>
    <lineage>
        <taxon>Bacteria</taxon>
        <taxon>Bacillati</taxon>
        <taxon>Bacillota</taxon>
        <taxon>Bacilli</taxon>
        <taxon>Lactobacillales</taxon>
        <taxon>Streptococcaceae</taxon>
        <taxon>Streptococcus</taxon>
        <taxon>Streptococcus mitis group</taxon>
    </lineage>
</organism>
<protein>
    <submittedName>
        <fullName evidence="1">Uncharacterized protein</fullName>
    </submittedName>
</protein>
<gene>
    <name evidence="1" type="ORF">SMIDD22_01837</name>
</gene>
<dbReference type="EMBL" id="LQZD01000435">
    <property type="protein sequence ID" value="KXU10836.1"/>
    <property type="molecule type" value="Genomic_DNA"/>
</dbReference>
<sequence length="60" mass="6883">MAQNKYYVSAKRDNLDLGMVVETENCYMAAVKMSSLLWEEFSLDDVIVTDVEAMEVKDDK</sequence>
<proteinExistence type="predicted"/>
<name>A0A139R7X7_STRMT</name>
<dbReference type="Proteomes" id="UP000070779">
    <property type="component" value="Unassembled WGS sequence"/>
</dbReference>
<evidence type="ECO:0000313" key="2">
    <source>
        <dbReference type="Proteomes" id="UP000070779"/>
    </source>
</evidence>
<comment type="caution">
    <text evidence="1">The sequence shown here is derived from an EMBL/GenBank/DDBJ whole genome shotgun (WGS) entry which is preliminary data.</text>
</comment>
<evidence type="ECO:0000313" key="1">
    <source>
        <dbReference type="EMBL" id="KXU10836.1"/>
    </source>
</evidence>
<dbReference type="PATRIC" id="fig|28037.238.peg.2171"/>
<reference evidence="1 2" key="1">
    <citation type="submission" date="2016-01" db="EMBL/GenBank/DDBJ databases">
        <title>Highly variable Streptococcus oralis are common among viridans streptococci isolated from primates.</title>
        <authorList>
            <person name="Denapaite D."/>
            <person name="Rieger M."/>
            <person name="Koendgen S."/>
            <person name="Brueckner R."/>
            <person name="Ochigava I."/>
            <person name="Kappeler P."/>
            <person name="Maetz-Rensing K."/>
            <person name="Leendertz F."/>
            <person name="Hakenbeck R."/>
        </authorList>
    </citation>
    <scope>NUCLEOTIDE SEQUENCE [LARGE SCALE GENOMIC DNA]</scope>
    <source>
        <strain evidence="1 2">DD22</strain>
    </source>
</reference>